<organism evidence="4 5">
    <name type="scientific">Teichococcus oryzae</name>
    <dbReference type="NCBI Taxonomy" id="1608942"/>
    <lineage>
        <taxon>Bacteria</taxon>
        <taxon>Pseudomonadati</taxon>
        <taxon>Pseudomonadota</taxon>
        <taxon>Alphaproteobacteria</taxon>
        <taxon>Acetobacterales</taxon>
        <taxon>Roseomonadaceae</taxon>
        <taxon>Roseomonas</taxon>
    </lineage>
</organism>
<proteinExistence type="inferred from homology"/>
<dbReference type="InterPro" id="IPR023346">
    <property type="entry name" value="Lysozyme-like_dom_sf"/>
</dbReference>
<dbReference type="InterPro" id="IPR008258">
    <property type="entry name" value="Transglycosylase_SLT_dom_1"/>
</dbReference>
<feature type="domain" description="Transglycosylase SLT" evidence="3">
    <location>
        <begin position="50"/>
        <end position="176"/>
    </location>
</feature>
<accession>A0A5B2TKW6</accession>
<evidence type="ECO:0000313" key="4">
    <source>
        <dbReference type="EMBL" id="KAA2214675.1"/>
    </source>
</evidence>
<sequence length="264" mass="28498">MALAERRRRRQQQRMLRHLASAALLAMFLSLHSGARAESDDWAACRQAIAAAEPGAGVPPGLLAAIALVETGRRSPTGSPQPWPWSVNAEGQSYYAPSKAAAISRVRQIQERGVRSIDVGCMQVNLLHHPDAFSSLEEAFDPAANLRYAARFLRSLQAQTGDWGTAIGRYHSGEAERGLAYSRRVALARLGKAWGGGGPVPLSREAVGDVCAAGLRPALLFGGAQEARRFMTLEARRANRAVPVPPAARKPRLVCLRPERLAGR</sequence>
<dbReference type="AlphaFoldDB" id="A0A5B2TKW6"/>
<dbReference type="Gene3D" id="1.10.530.10">
    <property type="match status" value="1"/>
</dbReference>
<dbReference type="CDD" id="cd13400">
    <property type="entry name" value="LT_IagB-like"/>
    <property type="match status" value="1"/>
</dbReference>
<dbReference type="Proteomes" id="UP000322110">
    <property type="component" value="Unassembled WGS sequence"/>
</dbReference>
<gene>
    <name evidence="4" type="ORF">F0Q34_02965</name>
</gene>
<feature type="chain" id="PRO_5022948543" evidence="2">
    <location>
        <begin position="38"/>
        <end position="264"/>
    </location>
</feature>
<dbReference type="EMBL" id="VUKA01000001">
    <property type="protein sequence ID" value="KAA2214675.1"/>
    <property type="molecule type" value="Genomic_DNA"/>
</dbReference>
<feature type="signal peptide" evidence="2">
    <location>
        <begin position="1"/>
        <end position="37"/>
    </location>
</feature>
<evidence type="ECO:0000256" key="2">
    <source>
        <dbReference type="SAM" id="SignalP"/>
    </source>
</evidence>
<comment type="caution">
    <text evidence="4">The sequence shown here is derived from an EMBL/GenBank/DDBJ whole genome shotgun (WGS) entry which is preliminary data.</text>
</comment>
<dbReference type="OrthoDB" id="5945995at2"/>
<protein>
    <submittedName>
        <fullName evidence="4">Lytic transglycosylase domain-containing protein</fullName>
    </submittedName>
</protein>
<reference evidence="4 5" key="1">
    <citation type="journal article" date="2015" name="Int. J. Syst. Evol. Microbiol.">
        <title>Roseomonas oryzae sp. nov., isolated from paddy rhizosphere soil.</title>
        <authorList>
            <person name="Ramaprasad E.V."/>
            <person name="Sasikala Ch."/>
            <person name="Ramana Ch.V."/>
        </authorList>
    </citation>
    <scope>NUCLEOTIDE SEQUENCE [LARGE SCALE GENOMIC DNA]</scope>
    <source>
        <strain evidence="4 5">KCTC 42542</strain>
    </source>
</reference>
<dbReference type="SUPFAM" id="SSF53955">
    <property type="entry name" value="Lysozyme-like"/>
    <property type="match status" value="1"/>
</dbReference>
<dbReference type="Pfam" id="PF01464">
    <property type="entry name" value="SLT"/>
    <property type="match status" value="1"/>
</dbReference>
<evidence type="ECO:0000259" key="3">
    <source>
        <dbReference type="Pfam" id="PF01464"/>
    </source>
</evidence>
<keyword evidence="2" id="KW-0732">Signal</keyword>
<evidence type="ECO:0000256" key="1">
    <source>
        <dbReference type="ARBA" id="ARBA00009387"/>
    </source>
</evidence>
<name>A0A5B2TKW6_9PROT</name>
<keyword evidence="5" id="KW-1185">Reference proteome</keyword>
<comment type="similarity">
    <text evidence="1">Belongs to the virb1 family.</text>
</comment>
<evidence type="ECO:0000313" key="5">
    <source>
        <dbReference type="Proteomes" id="UP000322110"/>
    </source>
</evidence>